<feature type="compositionally biased region" description="Polar residues" evidence="1">
    <location>
        <begin position="361"/>
        <end position="370"/>
    </location>
</feature>
<dbReference type="AlphaFoldDB" id="A0A9W9CLP1"/>
<dbReference type="SUPFAM" id="SSF52540">
    <property type="entry name" value="P-loop containing nucleoside triphosphate hydrolases"/>
    <property type="match status" value="1"/>
</dbReference>
<dbReference type="Proteomes" id="UP001140560">
    <property type="component" value="Unassembled WGS sequence"/>
</dbReference>
<evidence type="ECO:0000259" key="2">
    <source>
        <dbReference type="Pfam" id="PF01926"/>
    </source>
</evidence>
<name>A0A9W9CLP1_9PLEO</name>
<sequence length="442" mass="49808">MRSDFSPDTVDGAPWAFIAVMGVTGAGKSTFIQWASGSSEIQIGHDLESCTSDITGYTFFFNGYNINLVDTPGFNDTHKSETEVLQNIASWLKETYEGATRLNGIIYLHSLSNVRMEGSALRNLKMFRQLCGQEPLKNVILATSFWAEVAKDDAIRREEQLRTTPQFWGDMLDRGSTMKRLVDRASALEIVGLLVKKPHVTLQIQHELVEDNKSLVDTAAGQAVNEELMRLQEKHEDDLKRVQKELHEALEEKDHEMQHILKQQQERLDKEIEKVHIEQEQLRYDRRAERRKIESEYGLQLHGIREEYERRARAEREAHQAMLQQLNFDQAVALVRANEGKIPIREREELERKIAELSKELNSLSAQQKTAKPGKSSAHPERKKKGSSRYLFKALQVALPVTTMALLGVPIFSPFGSGSGAGGLMDKIFGGDALGGAEEPGA</sequence>
<dbReference type="Gene3D" id="3.40.50.300">
    <property type="entry name" value="P-loop containing nucleotide triphosphate hydrolases"/>
    <property type="match status" value="1"/>
</dbReference>
<feature type="region of interest" description="Disordered" evidence="1">
    <location>
        <begin position="361"/>
        <end position="387"/>
    </location>
</feature>
<feature type="domain" description="G" evidence="2">
    <location>
        <begin position="18"/>
        <end position="87"/>
    </location>
</feature>
<protein>
    <recommendedName>
        <fullName evidence="2">G domain-containing protein</fullName>
    </recommendedName>
</protein>
<dbReference type="InterPro" id="IPR006073">
    <property type="entry name" value="GTP-bd"/>
</dbReference>
<comment type="caution">
    <text evidence="3">The sequence shown here is derived from an EMBL/GenBank/DDBJ whole genome shotgun (WGS) entry which is preliminary data.</text>
</comment>
<organism evidence="3 4">
    <name type="scientific">Neocucurbitaria cava</name>
    <dbReference type="NCBI Taxonomy" id="798079"/>
    <lineage>
        <taxon>Eukaryota</taxon>
        <taxon>Fungi</taxon>
        <taxon>Dikarya</taxon>
        <taxon>Ascomycota</taxon>
        <taxon>Pezizomycotina</taxon>
        <taxon>Dothideomycetes</taxon>
        <taxon>Pleosporomycetidae</taxon>
        <taxon>Pleosporales</taxon>
        <taxon>Pleosporineae</taxon>
        <taxon>Cucurbitariaceae</taxon>
        <taxon>Neocucurbitaria</taxon>
    </lineage>
</organism>
<evidence type="ECO:0000256" key="1">
    <source>
        <dbReference type="SAM" id="MobiDB-lite"/>
    </source>
</evidence>
<dbReference type="InterPro" id="IPR027417">
    <property type="entry name" value="P-loop_NTPase"/>
</dbReference>
<keyword evidence="4" id="KW-1185">Reference proteome</keyword>
<dbReference type="GO" id="GO:0005525">
    <property type="term" value="F:GTP binding"/>
    <property type="evidence" value="ECO:0007669"/>
    <property type="project" value="InterPro"/>
</dbReference>
<evidence type="ECO:0000313" key="4">
    <source>
        <dbReference type="Proteomes" id="UP001140560"/>
    </source>
</evidence>
<evidence type="ECO:0000313" key="3">
    <source>
        <dbReference type="EMBL" id="KAJ4369698.1"/>
    </source>
</evidence>
<dbReference type="Pfam" id="PF01926">
    <property type="entry name" value="MMR_HSR1"/>
    <property type="match status" value="1"/>
</dbReference>
<proteinExistence type="predicted"/>
<dbReference type="EMBL" id="JAPEUY010000009">
    <property type="protein sequence ID" value="KAJ4369698.1"/>
    <property type="molecule type" value="Genomic_DNA"/>
</dbReference>
<accession>A0A9W9CLP1</accession>
<gene>
    <name evidence="3" type="ORF">N0V83_005461</name>
</gene>
<dbReference type="OrthoDB" id="8954335at2759"/>
<reference evidence="3" key="1">
    <citation type="submission" date="2022-10" db="EMBL/GenBank/DDBJ databases">
        <title>Tapping the CABI collections for fungal endophytes: first genome assemblies for Collariella, Neodidymelliopsis, Ascochyta clinopodiicola, Didymella pomorum, Didymosphaeria variabile, Neocosmospora piperis and Neocucurbitaria cava.</title>
        <authorList>
            <person name="Hill R."/>
        </authorList>
    </citation>
    <scope>NUCLEOTIDE SEQUENCE</scope>
    <source>
        <strain evidence="3">IMI 356814</strain>
    </source>
</reference>